<dbReference type="SMART" id="SM00667">
    <property type="entry name" value="LisH"/>
    <property type="match status" value="1"/>
</dbReference>
<dbReference type="SMART" id="SM00668">
    <property type="entry name" value="CTLH"/>
    <property type="match status" value="1"/>
</dbReference>
<dbReference type="InterPro" id="IPR054080">
    <property type="entry name" value="TPR1-like_2nd"/>
</dbReference>
<keyword evidence="7" id="KW-1185">Reference proteome</keyword>
<dbReference type="PANTHER" id="PTHR44083">
    <property type="entry name" value="TOPLESS-RELATED PROTEIN 1-RELATED"/>
    <property type="match status" value="1"/>
</dbReference>
<dbReference type="Gramene" id="PSS07513">
    <property type="protein sequence ID" value="PSS07513"/>
    <property type="gene ID" value="CEY00_Acc17861"/>
</dbReference>
<feature type="domain" description="CTLH" evidence="5">
    <location>
        <begin position="34"/>
        <end position="92"/>
    </location>
</feature>
<evidence type="ECO:0000259" key="5">
    <source>
        <dbReference type="PROSITE" id="PS50897"/>
    </source>
</evidence>
<dbReference type="PROSITE" id="PS50294">
    <property type="entry name" value="WD_REPEATS_REGION"/>
    <property type="match status" value="1"/>
</dbReference>
<dbReference type="Proteomes" id="UP000241394">
    <property type="component" value="Chromosome LG16"/>
</dbReference>
<dbReference type="SUPFAM" id="SSF50978">
    <property type="entry name" value="WD40 repeat-like"/>
    <property type="match status" value="1"/>
</dbReference>
<dbReference type="EMBL" id="NKQK01000016">
    <property type="protein sequence ID" value="PSS07513.1"/>
    <property type="molecule type" value="Genomic_DNA"/>
</dbReference>
<feature type="compositionally biased region" description="Low complexity" evidence="4">
    <location>
        <begin position="862"/>
        <end position="879"/>
    </location>
</feature>
<accession>A0A2R6QFV6</accession>
<dbReference type="PROSITE" id="PS50896">
    <property type="entry name" value="LISH"/>
    <property type="match status" value="1"/>
</dbReference>
<dbReference type="STRING" id="1590841.A0A2R6QFV6"/>
<gene>
    <name evidence="6" type="ORF">CEY00_Acc17861</name>
</gene>
<organism evidence="6 7">
    <name type="scientific">Actinidia chinensis var. chinensis</name>
    <name type="common">Chinese soft-hair kiwi</name>
    <dbReference type="NCBI Taxonomy" id="1590841"/>
    <lineage>
        <taxon>Eukaryota</taxon>
        <taxon>Viridiplantae</taxon>
        <taxon>Streptophyta</taxon>
        <taxon>Embryophyta</taxon>
        <taxon>Tracheophyta</taxon>
        <taxon>Spermatophyta</taxon>
        <taxon>Magnoliopsida</taxon>
        <taxon>eudicotyledons</taxon>
        <taxon>Gunneridae</taxon>
        <taxon>Pentapetalae</taxon>
        <taxon>asterids</taxon>
        <taxon>Ericales</taxon>
        <taxon>Actinidiaceae</taxon>
        <taxon>Actinidia</taxon>
    </lineage>
</organism>
<feature type="region of interest" description="Disordered" evidence="4">
    <location>
        <begin position="846"/>
        <end position="879"/>
    </location>
</feature>
<dbReference type="PROSITE" id="PS50897">
    <property type="entry name" value="CTLH"/>
    <property type="match status" value="1"/>
</dbReference>
<evidence type="ECO:0000256" key="4">
    <source>
        <dbReference type="SAM" id="MobiDB-lite"/>
    </source>
</evidence>
<reference evidence="6 7" key="1">
    <citation type="submission" date="2017-07" db="EMBL/GenBank/DDBJ databases">
        <title>An improved, manually edited Actinidia chinensis var. chinensis (kiwifruit) genome highlights the challenges associated with draft genomes and gene prediction in plants.</title>
        <authorList>
            <person name="Pilkington S."/>
            <person name="Crowhurst R."/>
            <person name="Hilario E."/>
            <person name="Nardozza S."/>
            <person name="Fraser L."/>
            <person name="Peng Y."/>
            <person name="Gunaseelan K."/>
            <person name="Simpson R."/>
            <person name="Tahir J."/>
            <person name="Deroles S."/>
            <person name="Templeton K."/>
            <person name="Luo Z."/>
            <person name="Davy M."/>
            <person name="Cheng C."/>
            <person name="Mcneilage M."/>
            <person name="Scaglione D."/>
            <person name="Liu Y."/>
            <person name="Zhang Q."/>
            <person name="Datson P."/>
            <person name="De Silva N."/>
            <person name="Gardiner S."/>
            <person name="Bassett H."/>
            <person name="Chagne D."/>
            <person name="Mccallum J."/>
            <person name="Dzierzon H."/>
            <person name="Deng C."/>
            <person name="Wang Y.-Y."/>
            <person name="Barron N."/>
            <person name="Manako K."/>
            <person name="Bowen J."/>
            <person name="Foster T."/>
            <person name="Erridge Z."/>
            <person name="Tiffin H."/>
            <person name="Waite C."/>
            <person name="Davies K."/>
            <person name="Grierson E."/>
            <person name="Laing W."/>
            <person name="Kirk R."/>
            <person name="Chen X."/>
            <person name="Wood M."/>
            <person name="Montefiori M."/>
            <person name="Brummell D."/>
            <person name="Schwinn K."/>
            <person name="Catanach A."/>
            <person name="Fullerton C."/>
            <person name="Li D."/>
            <person name="Meiyalaghan S."/>
            <person name="Nieuwenhuizen N."/>
            <person name="Read N."/>
            <person name="Prakash R."/>
            <person name="Hunter D."/>
            <person name="Zhang H."/>
            <person name="Mckenzie M."/>
            <person name="Knabel M."/>
            <person name="Harris A."/>
            <person name="Allan A."/>
            <person name="Chen A."/>
            <person name="Janssen B."/>
            <person name="Plunkett B."/>
            <person name="Dwamena C."/>
            <person name="Voogd C."/>
            <person name="Leif D."/>
            <person name="Lafferty D."/>
            <person name="Souleyre E."/>
            <person name="Varkonyi-Gasic E."/>
            <person name="Gambi F."/>
            <person name="Hanley J."/>
            <person name="Yao J.-L."/>
            <person name="Cheung J."/>
            <person name="David K."/>
            <person name="Warren B."/>
            <person name="Marsh K."/>
            <person name="Snowden K."/>
            <person name="Lin-Wang K."/>
            <person name="Brian L."/>
            <person name="Martinez-Sanchez M."/>
            <person name="Wang M."/>
            <person name="Ileperuma N."/>
            <person name="Macnee N."/>
            <person name="Campin R."/>
            <person name="Mcatee P."/>
            <person name="Drummond R."/>
            <person name="Espley R."/>
            <person name="Ireland H."/>
            <person name="Wu R."/>
            <person name="Atkinson R."/>
            <person name="Karunairetnam S."/>
            <person name="Bulley S."/>
            <person name="Chunkath S."/>
            <person name="Hanley Z."/>
            <person name="Storey R."/>
            <person name="Thrimawithana A."/>
            <person name="Thomson S."/>
            <person name="David C."/>
            <person name="Testolin R."/>
        </authorList>
    </citation>
    <scope>NUCLEOTIDE SEQUENCE [LARGE SCALE GENOMIC DNA]</scope>
    <source>
        <strain evidence="7">cv. Red5</strain>
        <tissue evidence="6">Young leaf</tissue>
    </source>
</reference>
<dbReference type="Gene3D" id="2.130.10.10">
    <property type="entry name" value="YVTN repeat-like/Quinoprotein amine dehydrogenase"/>
    <property type="match status" value="2"/>
</dbReference>
<dbReference type="OMA" id="YFEDCVT"/>
<evidence type="ECO:0000313" key="7">
    <source>
        <dbReference type="Proteomes" id="UP000241394"/>
    </source>
</evidence>
<evidence type="ECO:0000256" key="1">
    <source>
        <dbReference type="ARBA" id="ARBA00022574"/>
    </source>
</evidence>
<sequence length="879" mass="97159">MSSLSRELVFLILQFLDEEKFKETVHRLEKESGFFFNMRYFEDAVTNGEWDDVEKYLSGFTKVDDNRYSMKIFFEIRKQKYLEALDKRDHAKAVEILVKDLKVFSTFNEDLFKEITFLLTLGNFRENEQLSKYGDTKSARAIMLIELKKLIEANPLFRDKLQFPTLKNSRLRTLINQSLNWQHQLCKNPKPNPDIKPLFVDHTCGQPNGARAPSPVTNPLMAMPKVGGFPPLGAHGPFQTAPAPAPLGTSLGSWMVNPSSVPHQVVSAGPIGITAPNNAASMLKRPRTPPTNNLAMDYQTADSEHAVKRSRPFGLSDDANNLPVNIFPVTYPVQGPSHSLQSSDDLPKTVVANLNQGSAVKSMDFHPVQQTLLLVGTNIGDIAVWDVGSRERQAFRNFKVWDIGRCTMTLQASLANEYTTSVNRVMWSPDGTLFGVAYSKHIVHIYAYHGGADIRNHLEIDAHIGNVSDLAFSHPNKQLCIITCGEDKAIRVWDAVTGSKQYTCEGHEAPVYSVCPHTKENIQIIRLIYTNSGASVLALAYNAVHKLWKWQRNERNLMGKATASVTPQLWQPSSGILMTNDISDTNLEDAVPCFALSKNDSYVMSASGGKISLFNMMTFKTMTTFMPPPPAATFLAFHPQDNNIIAIGMEDSSIQIYNVRVDEVKSKLKGHQKRVTGLAFSNVLNVLVSSGADAQLCVWSTDGWEKQTSKFLQIPSGRTPAPLSQTRVQFHQDQVHLLVVHETQIAIHEAPKLECVKQWVPQESCGSITDATYSCDSQSIYASFEDGSVSVFAAGTLRPKCRISPTAYLPSSPSSRVYPLVVTAHPSEPNQFALGLTDGGVHVLEPPEAEGRWGTTPPLENGAGSSVAPVAASSDQPSR</sequence>
<dbReference type="AlphaFoldDB" id="A0A2R6QFV6"/>
<comment type="caution">
    <text evidence="6">The sequence shown here is derived from an EMBL/GenBank/DDBJ whole genome shotgun (WGS) entry which is preliminary data.</text>
</comment>
<dbReference type="InterPro" id="IPR054532">
    <property type="entry name" value="TPL_SMU1_LisH-like"/>
</dbReference>
<dbReference type="InterPro" id="IPR036322">
    <property type="entry name" value="WD40_repeat_dom_sf"/>
</dbReference>
<dbReference type="SMART" id="SM00320">
    <property type="entry name" value="WD40"/>
    <property type="match status" value="7"/>
</dbReference>
<proteinExistence type="predicted"/>
<name>A0A2R6QFV6_ACTCC</name>
<dbReference type="PANTHER" id="PTHR44083:SF48">
    <property type="entry name" value="TOPLESS-RELATED PROTEIN 4"/>
    <property type="match status" value="1"/>
</dbReference>
<dbReference type="InterPro" id="IPR011048">
    <property type="entry name" value="Haem_d1_sf"/>
</dbReference>
<dbReference type="InterPro" id="IPR006594">
    <property type="entry name" value="LisH"/>
</dbReference>
<dbReference type="GO" id="GO:0006355">
    <property type="term" value="P:regulation of DNA-templated transcription"/>
    <property type="evidence" value="ECO:0007669"/>
    <property type="project" value="InterPro"/>
</dbReference>
<dbReference type="Pfam" id="PF21889">
    <property type="entry name" value="TPR1-like_2nd"/>
    <property type="match status" value="1"/>
</dbReference>
<keyword evidence="1 3" id="KW-0853">WD repeat</keyword>
<feature type="repeat" description="WD" evidence="3">
    <location>
        <begin position="668"/>
        <end position="709"/>
    </location>
</feature>
<dbReference type="InterPro" id="IPR006595">
    <property type="entry name" value="CTLH_C"/>
</dbReference>
<dbReference type="InParanoid" id="A0A2R6QFV6"/>
<dbReference type="InterPro" id="IPR027728">
    <property type="entry name" value="Topless_fam"/>
</dbReference>
<dbReference type="PROSITE" id="PS50082">
    <property type="entry name" value="WD_REPEATS_2"/>
    <property type="match status" value="2"/>
</dbReference>
<evidence type="ECO:0000313" key="6">
    <source>
        <dbReference type="EMBL" id="PSS07513.1"/>
    </source>
</evidence>
<dbReference type="InterPro" id="IPR048419">
    <property type="entry name" value="Topless_Znf"/>
</dbReference>
<dbReference type="InterPro" id="IPR015943">
    <property type="entry name" value="WD40/YVTN_repeat-like_dom_sf"/>
</dbReference>
<feature type="repeat" description="WD" evidence="3">
    <location>
        <begin position="460"/>
        <end position="503"/>
    </location>
</feature>
<reference evidence="7" key="2">
    <citation type="journal article" date="2018" name="BMC Genomics">
        <title>A manually annotated Actinidia chinensis var. chinensis (kiwifruit) genome highlights the challenges associated with draft genomes and gene prediction in plants.</title>
        <authorList>
            <person name="Pilkington S.M."/>
            <person name="Crowhurst R."/>
            <person name="Hilario E."/>
            <person name="Nardozza S."/>
            <person name="Fraser L."/>
            <person name="Peng Y."/>
            <person name="Gunaseelan K."/>
            <person name="Simpson R."/>
            <person name="Tahir J."/>
            <person name="Deroles S.C."/>
            <person name="Templeton K."/>
            <person name="Luo Z."/>
            <person name="Davy M."/>
            <person name="Cheng C."/>
            <person name="McNeilage M."/>
            <person name="Scaglione D."/>
            <person name="Liu Y."/>
            <person name="Zhang Q."/>
            <person name="Datson P."/>
            <person name="De Silva N."/>
            <person name="Gardiner S.E."/>
            <person name="Bassett H."/>
            <person name="Chagne D."/>
            <person name="McCallum J."/>
            <person name="Dzierzon H."/>
            <person name="Deng C."/>
            <person name="Wang Y.Y."/>
            <person name="Barron L."/>
            <person name="Manako K."/>
            <person name="Bowen J."/>
            <person name="Foster T.M."/>
            <person name="Erridge Z.A."/>
            <person name="Tiffin H."/>
            <person name="Waite C.N."/>
            <person name="Davies K.M."/>
            <person name="Grierson E.P."/>
            <person name="Laing W.A."/>
            <person name="Kirk R."/>
            <person name="Chen X."/>
            <person name="Wood M."/>
            <person name="Montefiori M."/>
            <person name="Brummell D.A."/>
            <person name="Schwinn K.E."/>
            <person name="Catanach A."/>
            <person name="Fullerton C."/>
            <person name="Li D."/>
            <person name="Meiyalaghan S."/>
            <person name="Nieuwenhuizen N."/>
            <person name="Read N."/>
            <person name="Prakash R."/>
            <person name="Hunter D."/>
            <person name="Zhang H."/>
            <person name="McKenzie M."/>
            <person name="Knabel M."/>
            <person name="Harris A."/>
            <person name="Allan A.C."/>
            <person name="Gleave A."/>
            <person name="Chen A."/>
            <person name="Janssen B.J."/>
            <person name="Plunkett B."/>
            <person name="Ampomah-Dwamena C."/>
            <person name="Voogd C."/>
            <person name="Leif D."/>
            <person name="Lafferty D."/>
            <person name="Souleyre E.J.F."/>
            <person name="Varkonyi-Gasic E."/>
            <person name="Gambi F."/>
            <person name="Hanley J."/>
            <person name="Yao J.L."/>
            <person name="Cheung J."/>
            <person name="David K.M."/>
            <person name="Warren B."/>
            <person name="Marsh K."/>
            <person name="Snowden K.C."/>
            <person name="Lin-Wang K."/>
            <person name="Brian L."/>
            <person name="Martinez-Sanchez M."/>
            <person name="Wang M."/>
            <person name="Ileperuma N."/>
            <person name="Macnee N."/>
            <person name="Campin R."/>
            <person name="McAtee P."/>
            <person name="Drummond R.S.M."/>
            <person name="Espley R.V."/>
            <person name="Ireland H.S."/>
            <person name="Wu R."/>
            <person name="Atkinson R.G."/>
            <person name="Karunairetnam S."/>
            <person name="Bulley S."/>
            <person name="Chunkath S."/>
            <person name="Hanley Z."/>
            <person name="Storey R."/>
            <person name="Thrimawithana A.H."/>
            <person name="Thomson S."/>
            <person name="David C."/>
            <person name="Testolin R."/>
            <person name="Huang H."/>
            <person name="Hellens R.P."/>
            <person name="Schaffer R.J."/>
        </authorList>
    </citation>
    <scope>NUCLEOTIDE SEQUENCE [LARGE SCALE GENOMIC DNA]</scope>
    <source>
        <strain evidence="7">cv. Red5</strain>
    </source>
</reference>
<dbReference type="Pfam" id="PF00400">
    <property type="entry name" value="WD40"/>
    <property type="match status" value="2"/>
</dbReference>
<dbReference type="Pfam" id="PF21359">
    <property type="entry name" value="zf_topless"/>
    <property type="match status" value="1"/>
</dbReference>
<dbReference type="Pfam" id="PF17814">
    <property type="entry name" value="LisH_TPL"/>
    <property type="match status" value="1"/>
</dbReference>
<dbReference type="InterPro" id="IPR001680">
    <property type="entry name" value="WD40_rpt"/>
</dbReference>
<dbReference type="SUPFAM" id="SSF51004">
    <property type="entry name" value="C-terminal (heme d1) domain of cytochrome cd1-nitrite reductase"/>
    <property type="match status" value="1"/>
</dbReference>
<keyword evidence="2" id="KW-0677">Repeat</keyword>
<protein>
    <submittedName>
        <fullName evidence="6">Topless-related protein</fullName>
    </submittedName>
</protein>
<dbReference type="OrthoDB" id="6262491at2759"/>
<evidence type="ECO:0000256" key="2">
    <source>
        <dbReference type="ARBA" id="ARBA00022737"/>
    </source>
</evidence>
<evidence type="ECO:0000256" key="3">
    <source>
        <dbReference type="PROSITE-ProRule" id="PRU00221"/>
    </source>
</evidence>